<keyword evidence="1" id="KW-0812">Transmembrane</keyword>
<name>A0ABX8WNR0_9GAMM</name>
<keyword evidence="1" id="KW-1133">Transmembrane helix</keyword>
<evidence type="ECO:0000313" key="3">
    <source>
        <dbReference type="Proteomes" id="UP000824755"/>
    </source>
</evidence>
<dbReference type="InterPro" id="IPR008620">
    <property type="entry name" value="FixH"/>
</dbReference>
<dbReference type="Proteomes" id="UP000824755">
    <property type="component" value="Chromosome"/>
</dbReference>
<evidence type="ECO:0000256" key="1">
    <source>
        <dbReference type="SAM" id="Phobius"/>
    </source>
</evidence>
<keyword evidence="3" id="KW-1185">Reference proteome</keyword>
<feature type="transmembrane region" description="Helical" evidence="1">
    <location>
        <begin position="12"/>
        <end position="35"/>
    </location>
</feature>
<gene>
    <name evidence="2" type="ORF">H8L67_07940</name>
</gene>
<organism evidence="2 3">
    <name type="scientific">Lysobacter soyae</name>
    <dbReference type="NCBI Taxonomy" id="2764185"/>
    <lineage>
        <taxon>Bacteria</taxon>
        <taxon>Pseudomonadati</taxon>
        <taxon>Pseudomonadota</taxon>
        <taxon>Gammaproteobacteria</taxon>
        <taxon>Lysobacterales</taxon>
        <taxon>Lysobacteraceae</taxon>
        <taxon>Lysobacter</taxon>
    </lineage>
</organism>
<dbReference type="EMBL" id="CP080544">
    <property type="protein sequence ID" value="QYR52518.1"/>
    <property type="molecule type" value="Genomic_DNA"/>
</dbReference>
<sequence length="167" mass="18311">MKTEQRSPWREPMVWLVAAIPALSFFAVGGLFWAASRAGGVDRVADRVERTGQIQVANTGPVEQAMQRGLKALIKWDGKRLEVYPASGTFDRSQNLILKLHHPVTADEDRSVSLIGTVHGWAAEVALPTGHDWLLELEPQDGSWRLEGRWPAGQQAALLAPSLAVAQ</sequence>
<accession>A0ABX8WNR0</accession>
<keyword evidence="1" id="KW-0472">Membrane</keyword>
<reference evidence="2 3" key="1">
    <citation type="submission" date="2021-08" db="EMBL/GenBank/DDBJ databases">
        <title>Lysobacter sp. strain CJ11 Genome sequencing and assembly.</title>
        <authorList>
            <person name="Kim I."/>
        </authorList>
    </citation>
    <scope>NUCLEOTIDE SEQUENCE [LARGE SCALE GENOMIC DNA]</scope>
    <source>
        <strain evidence="2 3">CJ11</strain>
    </source>
</reference>
<dbReference type="Pfam" id="PF05751">
    <property type="entry name" value="FixH"/>
    <property type="match status" value="1"/>
</dbReference>
<dbReference type="RefSeq" id="WP_220379303.1">
    <property type="nucleotide sequence ID" value="NZ_CP080544.1"/>
</dbReference>
<proteinExistence type="predicted"/>
<protein>
    <submittedName>
        <fullName evidence="2">FixH family protein</fullName>
    </submittedName>
</protein>
<evidence type="ECO:0000313" key="2">
    <source>
        <dbReference type="EMBL" id="QYR52518.1"/>
    </source>
</evidence>